<dbReference type="Proteomes" id="UP001549921">
    <property type="component" value="Unassembled WGS sequence"/>
</dbReference>
<dbReference type="Pfam" id="PF25298">
    <property type="entry name" value="Baculo_FP_2nd"/>
    <property type="match status" value="1"/>
</dbReference>
<dbReference type="PANTHER" id="PTHR11505">
    <property type="entry name" value="L1 TRANSPOSABLE ELEMENT-RELATED"/>
    <property type="match status" value="1"/>
</dbReference>
<feature type="coiled-coil region" evidence="1">
    <location>
        <begin position="83"/>
        <end position="148"/>
    </location>
</feature>
<gene>
    <name evidence="3" type="ORF">ABMA28_017269</name>
</gene>
<evidence type="ECO:0000256" key="1">
    <source>
        <dbReference type="SAM" id="Coils"/>
    </source>
</evidence>
<feature type="domain" description="FP protein C-terminal" evidence="2">
    <location>
        <begin position="243"/>
        <end position="295"/>
    </location>
</feature>
<dbReference type="Gene3D" id="3.30.70.1820">
    <property type="entry name" value="L1 transposable element, RRM domain"/>
    <property type="match status" value="1"/>
</dbReference>
<evidence type="ECO:0000313" key="3">
    <source>
        <dbReference type="EMBL" id="KAL0803421.1"/>
    </source>
</evidence>
<dbReference type="AlphaFoldDB" id="A0ABD0S4P9"/>
<proteinExistence type="predicted"/>
<evidence type="ECO:0000313" key="4">
    <source>
        <dbReference type="Proteomes" id="UP001549921"/>
    </source>
</evidence>
<keyword evidence="1" id="KW-0175">Coiled coil</keyword>
<comment type="caution">
    <text evidence="3">The sequence shown here is derived from an EMBL/GenBank/DDBJ whole genome shotgun (WGS) entry which is preliminary data.</text>
</comment>
<evidence type="ECO:0000259" key="2">
    <source>
        <dbReference type="Pfam" id="PF25298"/>
    </source>
</evidence>
<sequence length="295" mass="34048">MNTTFDETVQAELSGEMSIDGSLLDKESPPAFVTHRKCISRLDQEGEVSIRDEMQSFQKSIMTMMETWFAKQDEKFARFLQDFDDVKRTIEFISKNYEDLNKKTQDIDRRVVFLEQKLDETQNCRQQVGALEAKIDTLEQQARCCNVEICNLPEKKGENLNTILQDIASAVKQPIAQHDVISIHRVPQGTPNSSRPKNVVVKFCNRLTRDNFITAARRTKGLTTADLNVAGRPQKVYINEHLTLRNKILFREVRDTAKKYQFAYVWIKHGTILVRKNDTSSVFAIRTKEDLSKIK</sequence>
<organism evidence="3 4">
    <name type="scientific">Loxostege sticticalis</name>
    <name type="common">Beet webworm moth</name>
    <dbReference type="NCBI Taxonomy" id="481309"/>
    <lineage>
        <taxon>Eukaryota</taxon>
        <taxon>Metazoa</taxon>
        <taxon>Ecdysozoa</taxon>
        <taxon>Arthropoda</taxon>
        <taxon>Hexapoda</taxon>
        <taxon>Insecta</taxon>
        <taxon>Pterygota</taxon>
        <taxon>Neoptera</taxon>
        <taxon>Endopterygota</taxon>
        <taxon>Lepidoptera</taxon>
        <taxon>Glossata</taxon>
        <taxon>Ditrysia</taxon>
        <taxon>Pyraloidea</taxon>
        <taxon>Crambidae</taxon>
        <taxon>Pyraustinae</taxon>
        <taxon>Loxostege</taxon>
    </lineage>
</organism>
<name>A0ABD0S4P9_LOXSC</name>
<dbReference type="InterPro" id="IPR004244">
    <property type="entry name" value="Transposase_22"/>
</dbReference>
<reference evidence="3 4" key="1">
    <citation type="submission" date="2024-06" db="EMBL/GenBank/DDBJ databases">
        <title>A chromosome-level genome assembly of beet webworm, Loxostege sticticalis.</title>
        <authorList>
            <person name="Zhang Y."/>
        </authorList>
    </citation>
    <scope>NUCLEOTIDE SEQUENCE [LARGE SCALE GENOMIC DNA]</scope>
    <source>
        <strain evidence="3">AQ028</strain>
        <tissue evidence="3">Male pupae</tissue>
    </source>
</reference>
<dbReference type="InterPro" id="IPR057251">
    <property type="entry name" value="FP_C"/>
</dbReference>
<dbReference type="EMBL" id="JBEDNZ010000033">
    <property type="protein sequence ID" value="KAL0803421.1"/>
    <property type="molecule type" value="Genomic_DNA"/>
</dbReference>
<protein>
    <recommendedName>
        <fullName evidence="2">FP protein C-terminal domain-containing protein</fullName>
    </recommendedName>
</protein>
<accession>A0ABD0S4P9</accession>